<dbReference type="AlphaFoldDB" id="A0A0D8HNH4"/>
<dbReference type="EMBL" id="JXYS01000014">
    <property type="protein sequence ID" value="KJF18505.1"/>
    <property type="molecule type" value="Genomic_DNA"/>
</dbReference>
<protein>
    <recommendedName>
        <fullName evidence="5">Transposase</fullName>
    </recommendedName>
</protein>
<reference evidence="3 4" key="1">
    <citation type="submission" date="2015-01" db="EMBL/GenBank/DDBJ databases">
        <title>Draft genome of the acidophilic iron oxidizer Acidithrix ferrooxidans strain Py-F3.</title>
        <authorList>
            <person name="Poehlein A."/>
            <person name="Eisen S."/>
            <person name="Schloemann M."/>
            <person name="Johnson B.D."/>
            <person name="Daniel R."/>
            <person name="Muehling M."/>
        </authorList>
    </citation>
    <scope>NUCLEOTIDE SEQUENCE [LARGE SCALE GENOMIC DNA]</scope>
    <source>
        <strain evidence="3 4">Py-F3</strain>
    </source>
</reference>
<name>A0A0D8HNH4_9ACTN</name>
<keyword evidence="4" id="KW-1185">Reference proteome</keyword>
<keyword evidence="1" id="KW-0175">Coiled coil</keyword>
<evidence type="ECO:0008006" key="5">
    <source>
        <dbReference type="Google" id="ProtNLM"/>
    </source>
</evidence>
<comment type="caution">
    <text evidence="3">The sequence shown here is derived from an EMBL/GenBank/DDBJ whole genome shotgun (WGS) entry which is preliminary data.</text>
</comment>
<evidence type="ECO:0000313" key="2">
    <source>
        <dbReference type="EMBL" id="KJF18505.1"/>
    </source>
</evidence>
<accession>A0A0D8HNH4</accession>
<dbReference type="OrthoDB" id="9813126at2"/>
<dbReference type="Proteomes" id="UP000032360">
    <property type="component" value="Unassembled WGS sequence"/>
</dbReference>
<evidence type="ECO:0000313" key="3">
    <source>
        <dbReference type="EMBL" id="KJF18676.1"/>
    </source>
</evidence>
<feature type="coiled-coil region" evidence="1">
    <location>
        <begin position="38"/>
        <end position="72"/>
    </location>
</feature>
<proteinExistence type="predicted"/>
<dbReference type="RefSeq" id="WP_052604263.1">
    <property type="nucleotide sequence ID" value="NZ_JXYS01000014.1"/>
</dbReference>
<evidence type="ECO:0000313" key="4">
    <source>
        <dbReference type="Proteomes" id="UP000032360"/>
    </source>
</evidence>
<dbReference type="EMBL" id="JXYS01000010">
    <property type="protein sequence ID" value="KJF18676.1"/>
    <property type="molecule type" value="Genomic_DNA"/>
</dbReference>
<sequence length="74" mass="8524">MSELQLGEYLRSNGILKQELDNWRITCSKANDRSGETTSKYRSELASEKAKSKKLEAELNRKEKALQETYTLLV</sequence>
<organism evidence="3 4">
    <name type="scientific">Acidithrix ferrooxidans</name>
    <dbReference type="NCBI Taxonomy" id="1280514"/>
    <lineage>
        <taxon>Bacteria</taxon>
        <taxon>Bacillati</taxon>
        <taxon>Actinomycetota</taxon>
        <taxon>Acidimicrobiia</taxon>
        <taxon>Acidimicrobiales</taxon>
        <taxon>Acidimicrobiaceae</taxon>
        <taxon>Acidithrix</taxon>
    </lineage>
</organism>
<evidence type="ECO:0000256" key="1">
    <source>
        <dbReference type="SAM" id="Coils"/>
    </source>
</evidence>
<gene>
    <name evidence="3" type="ORF">AXFE_04620</name>
    <name evidence="2" type="ORF">AXFE_05850</name>
</gene>